<dbReference type="OrthoDB" id="5831507at2759"/>
<dbReference type="AlphaFoldDB" id="A0A1S0U765"/>
<evidence type="ECO:0008006" key="2">
    <source>
        <dbReference type="Google" id="ProtNLM"/>
    </source>
</evidence>
<name>A0A1S0U765_LOALO</name>
<dbReference type="RefSeq" id="XP_020303554.1">
    <property type="nucleotide sequence ID" value="XM_020446060.1"/>
</dbReference>
<accession>A0A1S0U765</accession>
<dbReference type="EMBL" id="JH712106">
    <property type="protein sequence ID" value="EFO25895.2"/>
    <property type="molecule type" value="Genomic_DNA"/>
</dbReference>
<protein>
    <recommendedName>
        <fullName evidence="2">CX domain-containing protein</fullName>
    </recommendedName>
</protein>
<gene>
    <name evidence="1" type="ORF">LOAG_02596</name>
</gene>
<dbReference type="FunCoup" id="A0A1S0U765">
    <property type="interactions" value="16"/>
</dbReference>
<dbReference type="GeneID" id="9939981"/>
<dbReference type="KEGG" id="loa:LOAG_02596"/>
<organism evidence="1">
    <name type="scientific">Loa loa</name>
    <name type="common">Eye worm</name>
    <name type="synonym">Filaria loa</name>
    <dbReference type="NCBI Taxonomy" id="7209"/>
    <lineage>
        <taxon>Eukaryota</taxon>
        <taxon>Metazoa</taxon>
        <taxon>Ecdysozoa</taxon>
        <taxon>Nematoda</taxon>
        <taxon>Chromadorea</taxon>
        <taxon>Rhabditida</taxon>
        <taxon>Spirurina</taxon>
        <taxon>Spiruromorpha</taxon>
        <taxon>Filarioidea</taxon>
        <taxon>Onchocercidae</taxon>
        <taxon>Loa</taxon>
    </lineage>
</organism>
<reference evidence="1" key="1">
    <citation type="submission" date="2012-04" db="EMBL/GenBank/DDBJ databases">
        <title>The Genome Sequence of Loa loa.</title>
        <authorList>
            <consortium name="The Broad Institute Genome Sequencing Platform"/>
            <consortium name="Broad Institute Genome Sequencing Center for Infectious Disease"/>
            <person name="Nutman T.B."/>
            <person name="Fink D.L."/>
            <person name="Russ C."/>
            <person name="Young S."/>
            <person name="Zeng Q."/>
            <person name="Gargeya S."/>
            <person name="Alvarado L."/>
            <person name="Berlin A."/>
            <person name="Chapman S.B."/>
            <person name="Chen Z."/>
            <person name="Freedman E."/>
            <person name="Gellesch M."/>
            <person name="Goldberg J."/>
            <person name="Griggs A."/>
            <person name="Gujja S."/>
            <person name="Heilman E.R."/>
            <person name="Heiman D."/>
            <person name="Howarth C."/>
            <person name="Mehta T."/>
            <person name="Neiman D."/>
            <person name="Pearson M."/>
            <person name="Roberts A."/>
            <person name="Saif S."/>
            <person name="Shea T."/>
            <person name="Shenoy N."/>
            <person name="Sisk P."/>
            <person name="Stolte C."/>
            <person name="Sykes S."/>
            <person name="White J."/>
            <person name="Yandava C."/>
            <person name="Haas B."/>
            <person name="Henn M.R."/>
            <person name="Nusbaum C."/>
            <person name="Birren B."/>
        </authorList>
    </citation>
    <scope>NUCLEOTIDE SEQUENCE [LARGE SCALE GENOMIC DNA]</scope>
</reference>
<dbReference type="InParanoid" id="A0A1S0U765"/>
<evidence type="ECO:0000313" key="1">
    <source>
        <dbReference type="EMBL" id="EFO25895.2"/>
    </source>
</evidence>
<sequence length="210" mass="24835">MTHLYDSVPDNLSTEIYSFSENVCYRKSGNRGIRSMRYYDSAIFEILLLCKINLSGGKATSGDNKTNQDVLRLITSYIRDGYAIRKIEAFNDRIYLTRYRRNYWLGTKYYYMDNFNYLPTRDSCLYRMDSNERKNLEYVDGTPIYDIIYQCQRYVQYCCGLTCCLDEFSKDFHSSSLYNEILSPRNTSPTFQSRLPIFSCLILALFHLHI</sequence>
<proteinExistence type="predicted"/>
<dbReference type="CTD" id="9939981"/>